<keyword evidence="1" id="KW-0812">Transmembrane</keyword>
<evidence type="ECO:0000313" key="5">
    <source>
        <dbReference type="Proteomes" id="UP000003730"/>
    </source>
</evidence>
<dbReference type="Gene3D" id="3.55.50.30">
    <property type="match status" value="1"/>
</dbReference>
<comment type="caution">
    <text evidence="4">The sequence shown here is derived from an EMBL/GenBank/DDBJ whole genome shotgun (WGS) entry which is preliminary data.</text>
</comment>
<keyword evidence="1" id="KW-1133">Transmembrane helix</keyword>
<name>G2EHM6_9FLAO</name>
<dbReference type="GO" id="GO:0016989">
    <property type="term" value="F:sigma factor antagonist activity"/>
    <property type="evidence" value="ECO:0007669"/>
    <property type="project" value="TreeGrafter"/>
</dbReference>
<evidence type="ECO:0000259" key="3">
    <source>
        <dbReference type="Pfam" id="PF16344"/>
    </source>
</evidence>
<dbReference type="InterPro" id="IPR006860">
    <property type="entry name" value="FecR"/>
</dbReference>
<dbReference type="AlphaFoldDB" id="G2EHM6"/>
<dbReference type="Gene3D" id="2.60.120.1440">
    <property type="match status" value="1"/>
</dbReference>
<sequence length="377" mass="42853">MKTIITSYINDSISEADLQRLKMWLENPKNQETFKSYVKLNNELNALQSDFNSELAFEKVSKQINQKSNNRFGGVTHLLKYAAILVGVSIIGFGVYNNFISTNPMADAPKITLQLEDGTIKTIDEVQNTIITDSIGNTVTEQKNKQLVYKNANSESKTLRFNTLMVPYGKTFAVSLSDGTKVTLNAGSELTYPVEFIENEKNRTVFLNGEAYFEVTPNKEHPFIVSSNDMDIKVLGTKFNVTSYKSDNKTFTVLVEGKVEAYSKLVSENSKILQPNERVFFESDSLVTEMVNVQKYVAWVKGELLFIDDSFKVITNKLERKFNVTIINDYKELDAMMITATFRNETINEVLKTFQTYKTFKYQINNGVVKISKPDTK</sequence>
<keyword evidence="1" id="KW-0472">Membrane</keyword>
<evidence type="ECO:0000313" key="4">
    <source>
        <dbReference type="EMBL" id="EGV42070.1"/>
    </source>
</evidence>
<evidence type="ECO:0000256" key="1">
    <source>
        <dbReference type="SAM" id="Phobius"/>
    </source>
</evidence>
<gene>
    <name evidence="4" type="ORF">BZARG_2701</name>
</gene>
<accession>G2EHM6</accession>
<dbReference type="FunFam" id="2.60.120.1440:FF:000001">
    <property type="entry name" value="Putative anti-sigma factor"/>
    <property type="match status" value="1"/>
</dbReference>
<dbReference type="Proteomes" id="UP000003730">
    <property type="component" value="Unassembled WGS sequence"/>
</dbReference>
<evidence type="ECO:0000259" key="2">
    <source>
        <dbReference type="Pfam" id="PF04773"/>
    </source>
</evidence>
<dbReference type="PATRIC" id="fig|1046627.3.peg.3002"/>
<feature type="transmembrane region" description="Helical" evidence="1">
    <location>
        <begin position="78"/>
        <end position="96"/>
    </location>
</feature>
<dbReference type="PANTHER" id="PTHR30273">
    <property type="entry name" value="PERIPLASMIC SIGNAL SENSOR AND SIGMA FACTOR ACTIVATOR FECR-RELATED"/>
    <property type="match status" value="1"/>
</dbReference>
<dbReference type="InterPro" id="IPR032508">
    <property type="entry name" value="FecR_C"/>
</dbReference>
<feature type="domain" description="FecR protein" evidence="2">
    <location>
        <begin position="169"/>
        <end position="260"/>
    </location>
</feature>
<dbReference type="Pfam" id="PF04773">
    <property type="entry name" value="FecR"/>
    <property type="match status" value="1"/>
</dbReference>
<feature type="domain" description="Protein FecR C-terminal" evidence="3">
    <location>
        <begin position="304"/>
        <end position="370"/>
    </location>
</feature>
<proteinExistence type="predicted"/>
<dbReference type="InterPro" id="IPR012373">
    <property type="entry name" value="Ferrdict_sens_TM"/>
</dbReference>
<dbReference type="PANTHER" id="PTHR30273:SF2">
    <property type="entry name" value="PROTEIN FECR"/>
    <property type="match status" value="1"/>
</dbReference>
<dbReference type="STRING" id="1046627.BZARG_2701"/>
<dbReference type="RefSeq" id="WP_008639857.1">
    <property type="nucleotide sequence ID" value="NZ_AFXZ01000069.1"/>
</dbReference>
<dbReference type="PIRSF" id="PIRSF018266">
    <property type="entry name" value="FecR"/>
    <property type="match status" value="1"/>
</dbReference>
<dbReference type="Pfam" id="PF16344">
    <property type="entry name" value="FecR_C"/>
    <property type="match status" value="1"/>
</dbReference>
<protein>
    <submittedName>
        <fullName evidence="4">FecR family protein</fullName>
    </submittedName>
</protein>
<dbReference type="EMBL" id="AFXZ01000069">
    <property type="protein sequence ID" value="EGV42070.1"/>
    <property type="molecule type" value="Genomic_DNA"/>
</dbReference>
<dbReference type="OrthoDB" id="649666at2"/>
<dbReference type="eggNOG" id="COG3712">
    <property type="taxonomic scope" value="Bacteria"/>
</dbReference>
<keyword evidence="5" id="KW-1185">Reference proteome</keyword>
<organism evidence="4 5">
    <name type="scientific">Bizionia argentinensis JUB59</name>
    <dbReference type="NCBI Taxonomy" id="1046627"/>
    <lineage>
        <taxon>Bacteria</taxon>
        <taxon>Pseudomonadati</taxon>
        <taxon>Bacteroidota</taxon>
        <taxon>Flavobacteriia</taxon>
        <taxon>Flavobacteriales</taxon>
        <taxon>Flavobacteriaceae</taxon>
        <taxon>Bizionia</taxon>
    </lineage>
</organism>
<reference evidence="4 5" key="1">
    <citation type="journal article" date="2008" name="Int. J. Syst. Evol. Microbiol.">
        <title>Bizionia argentinensis sp. nov., isolated from surface marine water in Antarctica.</title>
        <authorList>
            <person name="Bercovich A."/>
            <person name="Vazquez S.C."/>
            <person name="Yankilevich P."/>
            <person name="Coria S.H."/>
            <person name="Foti M."/>
            <person name="Hernandez E."/>
            <person name="Vidal A."/>
            <person name="Ruberto L."/>
            <person name="Melo C."/>
            <person name="Marenssi S."/>
            <person name="Criscuolo M."/>
            <person name="Memoli M."/>
            <person name="Arguelles M."/>
            <person name="Mac Cormack W.P."/>
        </authorList>
    </citation>
    <scope>NUCLEOTIDE SEQUENCE [LARGE SCALE GENOMIC DNA]</scope>
    <source>
        <strain evidence="4 5">JUB59</strain>
    </source>
</reference>